<protein>
    <recommendedName>
        <fullName evidence="5">TcpE family protein</fullName>
    </recommendedName>
</protein>
<gene>
    <name evidence="3" type="ORF">GCM10011579_039780</name>
</gene>
<evidence type="ECO:0000313" key="3">
    <source>
        <dbReference type="EMBL" id="GGN67344.1"/>
    </source>
</evidence>
<feature type="transmembrane region" description="Helical" evidence="2">
    <location>
        <begin position="74"/>
        <end position="93"/>
    </location>
</feature>
<name>A0A918D5F7_9ACTN</name>
<feature type="transmembrane region" description="Helical" evidence="2">
    <location>
        <begin position="42"/>
        <end position="62"/>
    </location>
</feature>
<dbReference type="Proteomes" id="UP000600365">
    <property type="component" value="Unassembled WGS sequence"/>
</dbReference>
<proteinExistence type="predicted"/>
<keyword evidence="4" id="KW-1185">Reference proteome</keyword>
<organism evidence="3 4">
    <name type="scientific">Streptomyces albiflavescens</name>
    <dbReference type="NCBI Taxonomy" id="1623582"/>
    <lineage>
        <taxon>Bacteria</taxon>
        <taxon>Bacillati</taxon>
        <taxon>Actinomycetota</taxon>
        <taxon>Actinomycetes</taxon>
        <taxon>Kitasatosporales</taxon>
        <taxon>Streptomycetaceae</taxon>
        <taxon>Streptomyces</taxon>
    </lineage>
</organism>
<comment type="caution">
    <text evidence="3">The sequence shown here is derived from an EMBL/GenBank/DDBJ whole genome shotgun (WGS) entry which is preliminary data.</text>
</comment>
<keyword evidence="2" id="KW-1133">Transmembrane helix</keyword>
<evidence type="ECO:0000256" key="2">
    <source>
        <dbReference type="SAM" id="Phobius"/>
    </source>
</evidence>
<keyword evidence="2" id="KW-0472">Membrane</keyword>
<evidence type="ECO:0000313" key="4">
    <source>
        <dbReference type="Proteomes" id="UP000600365"/>
    </source>
</evidence>
<dbReference type="AlphaFoldDB" id="A0A918D5F7"/>
<feature type="region of interest" description="Disordered" evidence="1">
    <location>
        <begin position="162"/>
        <end position="183"/>
    </location>
</feature>
<keyword evidence="2" id="KW-0812">Transmembrane</keyword>
<reference evidence="3 4" key="1">
    <citation type="journal article" date="2014" name="Int. J. Syst. Evol. Microbiol.">
        <title>Complete genome sequence of Corynebacterium casei LMG S-19264T (=DSM 44701T), isolated from a smear-ripened cheese.</title>
        <authorList>
            <consortium name="US DOE Joint Genome Institute (JGI-PGF)"/>
            <person name="Walter F."/>
            <person name="Albersmeier A."/>
            <person name="Kalinowski J."/>
            <person name="Ruckert C."/>
        </authorList>
    </citation>
    <scope>NUCLEOTIDE SEQUENCE [LARGE SCALE GENOMIC DNA]</scope>
    <source>
        <strain evidence="3 4">CGMCC 4.7111</strain>
    </source>
</reference>
<evidence type="ECO:0008006" key="5">
    <source>
        <dbReference type="Google" id="ProtNLM"/>
    </source>
</evidence>
<evidence type="ECO:0000256" key="1">
    <source>
        <dbReference type="SAM" id="MobiDB-lite"/>
    </source>
</evidence>
<sequence length="183" mass="20060">MSDETVTLRDYTEAFKVKKALRKIGKANVPLKEGLFVDDIKVFALTLVLWITAYNMILAPPIKVVAHLFGTKAPVGIPYLFILFVPPIFAVALSRRPVRHNLGIFGLIRALIRDWMDDPVHRKGVPVRKGHGAAAYRIVVWRARTDLLPGLAPTTPLPNGFAAVPVPPPAAEQDSPATSARKA</sequence>
<accession>A0A918D5F7</accession>
<dbReference type="EMBL" id="BMMM01000006">
    <property type="protein sequence ID" value="GGN67344.1"/>
    <property type="molecule type" value="Genomic_DNA"/>
</dbReference>
<dbReference type="RefSeq" id="WP_189187322.1">
    <property type="nucleotide sequence ID" value="NZ_BMMM01000006.1"/>
</dbReference>